<feature type="coiled-coil region" evidence="1">
    <location>
        <begin position="52"/>
        <end position="83"/>
    </location>
</feature>
<accession>A0A5C6NIQ9</accession>
<proteinExistence type="predicted"/>
<protein>
    <submittedName>
        <fullName evidence="3">CD276 antigen B7-like protein 3</fullName>
    </submittedName>
</protein>
<dbReference type="AlphaFoldDB" id="A0A5C6NIQ9"/>
<keyword evidence="1" id="KW-0175">Coiled coil</keyword>
<reference evidence="3 4" key="1">
    <citation type="submission" date="2019-04" db="EMBL/GenBank/DDBJ databases">
        <title>Chromosome genome assembly for Takifugu flavidus.</title>
        <authorList>
            <person name="Xiao S."/>
        </authorList>
    </citation>
    <scope>NUCLEOTIDE SEQUENCE [LARGE SCALE GENOMIC DNA]</scope>
    <source>
        <strain evidence="3">HTHZ2018</strain>
        <tissue evidence="3">Muscle</tissue>
    </source>
</reference>
<evidence type="ECO:0000256" key="2">
    <source>
        <dbReference type="SAM" id="Phobius"/>
    </source>
</evidence>
<keyword evidence="4" id="KW-1185">Reference proteome</keyword>
<dbReference type="Proteomes" id="UP000324091">
    <property type="component" value="Chromosome 2"/>
</dbReference>
<keyword evidence="2" id="KW-0472">Membrane</keyword>
<feature type="transmembrane region" description="Helical" evidence="2">
    <location>
        <begin position="28"/>
        <end position="50"/>
    </location>
</feature>
<name>A0A5C6NIQ9_9TELE</name>
<gene>
    <name evidence="3" type="ORF">D4764_02G0005330</name>
</gene>
<keyword evidence="2" id="KW-1133">Transmembrane helix</keyword>
<keyword evidence="2" id="KW-0812">Transmembrane</keyword>
<sequence length="116" mass="12866">MIADYGICLYQAALREGAHGQNVTFPPVALWVTVGLAVCLFVLLIALAAVCRRKIKESCEEARREAEEAKELEEEESKTATARLVVHRAGALEEKEGMDRHRARNDGARIIFTVLT</sequence>
<dbReference type="EMBL" id="RHFK02000012">
    <property type="protein sequence ID" value="TWW67492.1"/>
    <property type="molecule type" value="Genomic_DNA"/>
</dbReference>
<organism evidence="3 4">
    <name type="scientific">Takifugu flavidus</name>
    <name type="common">sansaifugu</name>
    <dbReference type="NCBI Taxonomy" id="433684"/>
    <lineage>
        <taxon>Eukaryota</taxon>
        <taxon>Metazoa</taxon>
        <taxon>Chordata</taxon>
        <taxon>Craniata</taxon>
        <taxon>Vertebrata</taxon>
        <taxon>Euteleostomi</taxon>
        <taxon>Actinopterygii</taxon>
        <taxon>Neopterygii</taxon>
        <taxon>Teleostei</taxon>
        <taxon>Neoteleostei</taxon>
        <taxon>Acanthomorphata</taxon>
        <taxon>Eupercaria</taxon>
        <taxon>Tetraodontiformes</taxon>
        <taxon>Tetradontoidea</taxon>
        <taxon>Tetraodontidae</taxon>
        <taxon>Takifugu</taxon>
    </lineage>
</organism>
<evidence type="ECO:0000313" key="3">
    <source>
        <dbReference type="EMBL" id="TWW67492.1"/>
    </source>
</evidence>
<comment type="caution">
    <text evidence="3">The sequence shown here is derived from an EMBL/GenBank/DDBJ whole genome shotgun (WGS) entry which is preliminary data.</text>
</comment>
<evidence type="ECO:0000313" key="4">
    <source>
        <dbReference type="Proteomes" id="UP000324091"/>
    </source>
</evidence>
<evidence type="ECO:0000256" key="1">
    <source>
        <dbReference type="SAM" id="Coils"/>
    </source>
</evidence>